<feature type="transmembrane region" description="Helical" evidence="5">
    <location>
        <begin position="188"/>
        <end position="208"/>
    </location>
</feature>
<dbReference type="GO" id="GO:0005886">
    <property type="term" value="C:plasma membrane"/>
    <property type="evidence" value="ECO:0007669"/>
    <property type="project" value="UniProtKB-SubCell"/>
</dbReference>
<dbReference type="OrthoDB" id="3431260at2"/>
<feature type="transmembrane region" description="Helical" evidence="5">
    <location>
        <begin position="6"/>
        <end position="34"/>
    </location>
</feature>
<evidence type="ECO:0000313" key="6">
    <source>
        <dbReference type="EMBL" id="PQA75106.1"/>
    </source>
</evidence>
<keyword evidence="3 5" id="KW-1133">Transmembrane helix</keyword>
<feature type="transmembrane region" description="Helical" evidence="5">
    <location>
        <begin position="220"/>
        <end position="244"/>
    </location>
</feature>
<sequence length="272" mass="28774">MTIYLLLAIFGIGAGITTVLFGFGGGFVTVPLIYWLTTHGKQYDVLNSENAMQIAVATSTCVMVATSAIATWQHAKRGNIIISQIWPMVAFIGIGAFVGAQLATMVSSNFLKWAFVIYLGLTILDCLLRGGFIHRNHAQNPILPPPLLASSGIGIGIGIVAAFLGVGGSVMTVPLMRRRGMDMTKAAAMANPLTVPVAFSATIAYMLSAPAIPATQAAWQIGYVDLAAFLVLICGAIVGMQAALPMVGRIPDSSHARVYILLLFLVLFAMIM</sequence>
<evidence type="ECO:0000256" key="3">
    <source>
        <dbReference type="ARBA" id="ARBA00022989"/>
    </source>
</evidence>
<dbReference type="RefSeq" id="WP_104754138.1">
    <property type="nucleotide sequence ID" value="NZ_JBHEEO010000016.1"/>
</dbReference>
<gene>
    <name evidence="6" type="ORF">C3731_02470</name>
</gene>
<comment type="caution">
    <text evidence="6">The sequence shown here is derived from an EMBL/GenBank/DDBJ whole genome shotgun (WGS) entry which is preliminary data.</text>
</comment>
<keyword evidence="2 5" id="KW-0812">Transmembrane</keyword>
<protein>
    <recommendedName>
        <fullName evidence="5">Probable membrane transporter protein</fullName>
    </recommendedName>
</protein>
<reference evidence="6 7" key="1">
    <citation type="submission" date="2018-02" db="EMBL/GenBank/DDBJ databases">
        <title>Draft genome sequence of Ochrobactrum oryzae found in Brazil.</title>
        <authorList>
            <person name="Cerdeira L."/>
            <person name="Andrade F."/>
            <person name="Zacariotto T."/>
            <person name="Barbosa B."/>
            <person name="Santos S."/>
            <person name="Cassetari V."/>
            <person name="Lincopan N."/>
        </authorList>
    </citation>
    <scope>NUCLEOTIDE SEQUENCE [LARGE SCALE GENOMIC DNA]</scope>
    <source>
        <strain evidence="6 7">OA447</strain>
    </source>
</reference>
<dbReference type="EMBL" id="PTRC01000006">
    <property type="protein sequence ID" value="PQA75106.1"/>
    <property type="molecule type" value="Genomic_DNA"/>
</dbReference>
<accession>A0A2S7J4H3</accession>
<feature type="transmembrane region" description="Helical" evidence="5">
    <location>
        <begin position="256"/>
        <end position="271"/>
    </location>
</feature>
<comment type="similarity">
    <text evidence="5">Belongs to the 4-toluene sulfonate uptake permease (TSUP) (TC 2.A.102) family.</text>
</comment>
<evidence type="ECO:0000256" key="5">
    <source>
        <dbReference type="RuleBase" id="RU363041"/>
    </source>
</evidence>
<comment type="subcellular location">
    <subcellularLocation>
        <location evidence="5">Cell membrane</location>
        <topology evidence="5">Multi-pass membrane protein</topology>
    </subcellularLocation>
    <subcellularLocation>
        <location evidence="1">Membrane</location>
        <topology evidence="1">Multi-pass membrane protein</topology>
    </subcellularLocation>
</comment>
<feature type="transmembrane region" description="Helical" evidence="5">
    <location>
        <begin position="153"/>
        <end position="176"/>
    </location>
</feature>
<evidence type="ECO:0000313" key="7">
    <source>
        <dbReference type="Proteomes" id="UP000238493"/>
    </source>
</evidence>
<dbReference type="InterPro" id="IPR051598">
    <property type="entry name" value="TSUP/Inactive_protease-like"/>
</dbReference>
<dbReference type="PANTHER" id="PTHR43701:SF2">
    <property type="entry name" value="MEMBRANE TRANSPORTER PROTEIN YJNA-RELATED"/>
    <property type="match status" value="1"/>
</dbReference>
<name>A0A2S7J4H3_9HYPH</name>
<feature type="transmembrane region" description="Helical" evidence="5">
    <location>
        <begin position="54"/>
        <end position="73"/>
    </location>
</feature>
<keyword evidence="7" id="KW-1185">Reference proteome</keyword>
<proteinExistence type="inferred from homology"/>
<feature type="transmembrane region" description="Helical" evidence="5">
    <location>
        <begin position="113"/>
        <end position="133"/>
    </location>
</feature>
<evidence type="ECO:0000256" key="2">
    <source>
        <dbReference type="ARBA" id="ARBA00022692"/>
    </source>
</evidence>
<evidence type="ECO:0000256" key="1">
    <source>
        <dbReference type="ARBA" id="ARBA00004141"/>
    </source>
</evidence>
<dbReference type="AlphaFoldDB" id="A0A2S7J4H3"/>
<feature type="transmembrane region" description="Helical" evidence="5">
    <location>
        <begin position="85"/>
        <end position="106"/>
    </location>
</feature>
<keyword evidence="4 5" id="KW-0472">Membrane</keyword>
<dbReference type="Pfam" id="PF01925">
    <property type="entry name" value="TauE"/>
    <property type="match status" value="1"/>
</dbReference>
<keyword evidence="5" id="KW-1003">Cell membrane</keyword>
<organism evidence="6 7">
    <name type="scientific">Brucella oryzae</name>
    <dbReference type="NCBI Taxonomy" id="335286"/>
    <lineage>
        <taxon>Bacteria</taxon>
        <taxon>Pseudomonadati</taxon>
        <taxon>Pseudomonadota</taxon>
        <taxon>Alphaproteobacteria</taxon>
        <taxon>Hyphomicrobiales</taxon>
        <taxon>Brucellaceae</taxon>
        <taxon>Brucella/Ochrobactrum group</taxon>
        <taxon>Brucella</taxon>
    </lineage>
</organism>
<dbReference type="PANTHER" id="PTHR43701">
    <property type="entry name" value="MEMBRANE TRANSPORTER PROTEIN MJ0441-RELATED"/>
    <property type="match status" value="1"/>
</dbReference>
<dbReference type="Proteomes" id="UP000238493">
    <property type="component" value="Unassembled WGS sequence"/>
</dbReference>
<dbReference type="InterPro" id="IPR002781">
    <property type="entry name" value="TM_pro_TauE-like"/>
</dbReference>
<evidence type="ECO:0000256" key="4">
    <source>
        <dbReference type="ARBA" id="ARBA00023136"/>
    </source>
</evidence>